<proteinExistence type="predicted"/>
<protein>
    <submittedName>
        <fullName evidence="1">Uncharacterized protein</fullName>
    </submittedName>
</protein>
<dbReference type="GeneID" id="98140833"/>
<dbReference type="EMBL" id="JBFXLQ010000040">
    <property type="protein sequence ID" value="KAL2864515.1"/>
    <property type="molecule type" value="Genomic_DNA"/>
</dbReference>
<comment type="caution">
    <text evidence="1">The sequence shown here is derived from an EMBL/GenBank/DDBJ whole genome shotgun (WGS) entry which is preliminary data.</text>
</comment>
<dbReference type="Proteomes" id="UP001610432">
    <property type="component" value="Unassembled WGS sequence"/>
</dbReference>
<gene>
    <name evidence="1" type="ORF">BJX67DRAFT_222079</name>
</gene>
<evidence type="ECO:0000313" key="2">
    <source>
        <dbReference type="Proteomes" id="UP001610432"/>
    </source>
</evidence>
<evidence type="ECO:0000313" key="1">
    <source>
        <dbReference type="EMBL" id="KAL2864515.1"/>
    </source>
</evidence>
<organism evidence="1 2">
    <name type="scientific">Aspergillus lucknowensis</name>
    <dbReference type="NCBI Taxonomy" id="176173"/>
    <lineage>
        <taxon>Eukaryota</taxon>
        <taxon>Fungi</taxon>
        <taxon>Dikarya</taxon>
        <taxon>Ascomycota</taxon>
        <taxon>Pezizomycotina</taxon>
        <taxon>Eurotiomycetes</taxon>
        <taxon>Eurotiomycetidae</taxon>
        <taxon>Eurotiales</taxon>
        <taxon>Aspergillaceae</taxon>
        <taxon>Aspergillus</taxon>
        <taxon>Aspergillus subgen. Nidulantes</taxon>
    </lineage>
</organism>
<accession>A0ABR4LJ05</accession>
<dbReference type="RefSeq" id="XP_070883494.1">
    <property type="nucleotide sequence ID" value="XM_071025761.1"/>
</dbReference>
<reference evidence="1 2" key="1">
    <citation type="submission" date="2024-07" db="EMBL/GenBank/DDBJ databases">
        <title>Section-level genome sequencing and comparative genomics of Aspergillus sections Usti and Cavernicolus.</title>
        <authorList>
            <consortium name="Lawrence Berkeley National Laboratory"/>
            <person name="Nybo J.L."/>
            <person name="Vesth T.C."/>
            <person name="Theobald S."/>
            <person name="Frisvad J.C."/>
            <person name="Larsen T.O."/>
            <person name="Kjaerboelling I."/>
            <person name="Rothschild-Mancinelli K."/>
            <person name="Lyhne E.K."/>
            <person name="Kogle M.E."/>
            <person name="Barry K."/>
            <person name="Clum A."/>
            <person name="Na H."/>
            <person name="Ledsgaard L."/>
            <person name="Lin J."/>
            <person name="Lipzen A."/>
            <person name="Kuo A."/>
            <person name="Riley R."/>
            <person name="Mondo S."/>
            <person name="Labutti K."/>
            <person name="Haridas S."/>
            <person name="Pangalinan J."/>
            <person name="Salamov A.A."/>
            <person name="Simmons B.A."/>
            <person name="Magnuson J.K."/>
            <person name="Chen J."/>
            <person name="Drula E."/>
            <person name="Henrissat B."/>
            <person name="Wiebenga A."/>
            <person name="Lubbers R.J."/>
            <person name="Gomes A.C."/>
            <person name="Macurrencykelacurrency M.R."/>
            <person name="Stajich J."/>
            <person name="Grigoriev I.V."/>
            <person name="Mortensen U.H."/>
            <person name="De Vries R.P."/>
            <person name="Baker S.E."/>
            <person name="Andersen M.R."/>
        </authorList>
    </citation>
    <scope>NUCLEOTIDE SEQUENCE [LARGE SCALE GENOMIC DNA]</scope>
    <source>
        <strain evidence="1 2">CBS 449.75</strain>
    </source>
</reference>
<keyword evidence="2" id="KW-1185">Reference proteome</keyword>
<sequence length="136" mass="14913">MWAMNSSFDKSCDLDFLACFSEKVVSPEIRGNFLSLTFSVPPRNLLKSQLRTDESSGSLSLPSPVATSWYLGGGMPIISNNECIMHVVRVWDSDRVPGLQAQFCKQQPPNKKPQGLTCLTTSGRRPACHFLCSASG</sequence>
<name>A0ABR4LJ05_9EURO</name>